<evidence type="ECO:0000256" key="5">
    <source>
        <dbReference type="ARBA" id="ARBA00022692"/>
    </source>
</evidence>
<dbReference type="PANTHER" id="PTHR38686:SF1">
    <property type="entry name" value="APOLIPOPROTEIN N-ACYLTRANSFERASE"/>
    <property type="match status" value="1"/>
</dbReference>
<evidence type="ECO:0000256" key="8">
    <source>
        <dbReference type="ARBA" id="ARBA00023315"/>
    </source>
</evidence>
<feature type="transmembrane region" description="Helical" evidence="9">
    <location>
        <begin position="513"/>
        <end position="532"/>
    </location>
</feature>
<dbReference type="InterPro" id="IPR036526">
    <property type="entry name" value="C-N_Hydrolase_sf"/>
</dbReference>
<sequence length="546" mass="62109">MSKETNNRFYLPVLAFLSAFLLWLGWPVKPLAFVLFIGWVPFLLLEKAISEKTAPKRARTFFKYAYLTLLLWNIFTTYWVSYSTLGGGIAAVVFNALFMMMPMMAFFWTKRAAGKTIGYLSLPVYWIAFEQFHLNWDLSWPWLTLGNGFASLPSWVQWYEYTGFLGGSVWVWAVNLLVFLALTSPEKKKSKWLAPVLTFSLPLLLSFFIGSQYQEKGELAEVVVVQPNFDPYKEKFEGGEGYVPFEQQFARMLALSEQQITTNTKFVLWPETSISNGINWEEGFERSPVSYALRDFLNRHPGVELVSGITSARLYPDSTKRSSTARYHEQIGYYDVYNAGLHFKPSGQHEFYHKSKLVPGVEKTPYPGVFKALKMFAIDLGGIAGNMGTQETRAIFQHSLDPKLVGAPVVCYESIYGEYVSEYVRNGASAIFIITNDAWWSDSPGYKQHLAYASLRAIETRRAVARSANTGISGFINQKGELLQKSGWWVPAALRGQIRFNQEQTFYTRHGEFIGHGTQWLALALVVLAIVLRFTRRAANREVSVV</sequence>
<dbReference type="GO" id="GO:0042158">
    <property type="term" value="P:lipoprotein biosynthetic process"/>
    <property type="evidence" value="ECO:0007669"/>
    <property type="project" value="UniProtKB-UniRule"/>
</dbReference>
<keyword evidence="3 9" id="KW-1003">Cell membrane</keyword>
<evidence type="ECO:0000256" key="1">
    <source>
        <dbReference type="ARBA" id="ARBA00004651"/>
    </source>
</evidence>
<dbReference type="OrthoDB" id="9804277at2"/>
<keyword evidence="4 9" id="KW-0808">Transferase</keyword>
<evidence type="ECO:0000259" key="10">
    <source>
        <dbReference type="PROSITE" id="PS50263"/>
    </source>
</evidence>
<dbReference type="NCBIfam" id="TIGR00546">
    <property type="entry name" value="lnt"/>
    <property type="match status" value="1"/>
</dbReference>
<feature type="transmembrane region" description="Helical" evidence="9">
    <location>
        <begin position="116"/>
        <end position="134"/>
    </location>
</feature>
<accession>A0A3M9MDT1</accession>
<dbReference type="UniPathway" id="UPA00666"/>
<dbReference type="EC" id="2.3.1.269" evidence="9"/>
<dbReference type="EMBL" id="RJJD01000015">
    <property type="protein sequence ID" value="RNI23654.1"/>
    <property type="molecule type" value="Genomic_DNA"/>
</dbReference>
<feature type="transmembrane region" description="Helical" evidence="9">
    <location>
        <begin position="192"/>
        <end position="210"/>
    </location>
</feature>
<evidence type="ECO:0000313" key="11">
    <source>
        <dbReference type="EMBL" id="RNI23654.1"/>
    </source>
</evidence>
<dbReference type="PROSITE" id="PS50263">
    <property type="entry name" value="CN_HYDROLASE"/>
    <property type="match status" value="1"/>
</dbReference>
<keyword evidence="6 9" id="KW-1133">Transmembrane helix</keyword>
<feature type="transmembrane region" description="Helical" evidence="9">
    <location>
        <begin position="87"/>
        <end position="109"/>
    </location>
</feature>
<comment type="pathway">
    <text evidence="9">Protein modification; lipoprotein biosynthesis (N-acyl transfer).</text>
</comment>
<proteinExistence type="inferred from homology"/>
<organism evidence="11 12">
    <name type="scientific">Rufibacter latericius</name>
    <dbReference type="NCBI Taxonomy" id="2487040"/>
    <lineage>
        <taxon>Bacteria</taxon>
        <taxon>Pseudomonadati</taxon>
        <taxon>Bacteroidota</taxon>
        <taxon>Cytophagia</taxon>
        <taxon>Cytophagales</taxon>
        <taxon>Hymenobacteraceae</taxon>
        <taxon>Rufibacter</taxon>
    </lineage>
</organism>
<keyword evidence="8 9" id="KW-0012">Acyltransferase</keyword>
<dbReference type="InterPro" id="IPR045378">
    <property type="entry name" value="LNT_N"/>
</dbReference>
<evidence type="ECO:0000256" key="2">
    <source>
        <dbReference type="ARBA" id="ARBA00010065"/>
    </source>
</evidence>
<keyword evidence="5 9" id="KW-0812">Transmembrane</keyword>
<keyword evidence="11" id="KW-0449">Lipoprotein</keyword>
<reference evidence="11 12" key="1">
    <citation type="submission" date="2018-11" db="EMBL/GenBank/DDBJ databases">
        <title>Rufibacter latericius sp. nov., isolated from water in Baiyang Lake.</title>
        <authorList>
            <person name="Yang Y."/>
        </authorList>
    </citation>
    <scope>NUCLEOTIDE SEQUENCE [LARGE SCALE GENOMIC DNA]</scope>
    <source>
        <strain evidence="11 12">R-22-1c-1</strain>
    </source>
</reference>
<comment type="similarity">
    <text evidence="2 9">Belongs to the CN hydrolase family. Apolipoprotein N-acyltransferase subfamily.</text>
</comment>
<comment type="caution">
    <text evidence="11">The sequence shown here is derived from an EMBL/GenBank/DDBJ whole genome shotgun (WGS) entry which is preliminary data.</text>
</comment>
<feature type="transmembrane region" description="Helical" evidence="9">
    <location>
        <begin position="161"/>
        <end position="180"/>
    </location>
</feature>
<dbReference type="InterPro" id="IPR003010">
    <property type="entry name" value="C-N_Hydrolase"/>
</dbReference>
<dbReference type="CDD" id="cd07571">
    <property type="entry name" value="ALP_N-acyl_transferase"/>
    <property type="match status" value="1"/>
</dbReference>
<comment type="catalytic activity">
    <reaction evidence="9">
        <text>N-terminal S-1,2-diacyl-sn-glyceryl-L-cysteinyl-[lipoprotein] + a glycerophospholipid = N-acyl-S-1,2-diacyl-sn-glyceryl-L-cysteinyl-[lipoprotein] + a 2-acyl-sn-glycero-3-phospholipid + H(+)</text>
        <dbReference type="Rhea" id="RHEA:48228"/>
        <dbReference type="Rhea" id="RHEA-COMP:14681"/>
        <dbReference type="Rhea" id="RHEA-COMP:14684"/>
        <dbReference type="ChEBI" id="CHEBI:15378"/>
        <dbReference type="ChEBI" id="CHEBI:136912"/>
        <dbReference type="ChEBI" id="CHEBI:140656"/>
        <dbReference type="ChEBI" id="CHEBI:140657"/>
        <dbReference type="ChEBI" id="CHEBI:140660"/>
        <dbReference type="EC" id="2.3.1.269"/>
    </reaction>
</comment>
<evidence type="ECO:0000256" key="4">
    <source>
        <dbReference type="ARBA" id="ARBA00022679"/>
    </source>
</evidence>
<name>A0A3M9MDT1_9BACT</name>
<dbReference type="HAMAP" id="MF_01148">
    <property type="entry name" value="Lnt"/>
    <property type="match status" value="1"/>
</dbReference>
<feature type="transmembrane region" description="Helical" evidence="9">
    <location>
        <begin position="61"/>
        <end position="81"/>
    </location>
</feature>
<feature type="transmembrane region" description="Helical" evidence="9">
    <location>
        <begin position="9"/>
        <end position="26"/>
    </location>
</feature>
<evidence type="ECO:0000256" key="6">
    <source>
        <dbReference type="ARBA" id="ARBA00022989"/>
    </source>
</evidence>
<dbReference type="Proteomes" id="UP000272117">
    <property type="component" value="Unassembled WGS sequence"/>
</dbReference>
<evidence type="ECO:0000256" key="9">
    <source>
        <dbReference type="HAMAP-Rule" id="MF_01148"/>
    </source>
</evidence>
<dbReference type="GO" id="GO:0005886">
    <property type="term" value="C:plasma membrane"/>
    <property type="evidence" value="ECO:0007669"/>
    <property type="project" value="UniProtKB-SubCell"/>
</dbReference>
<dbReference type="GO" id="GO:0016410">
    <property type="term" value="F:N-acyltransferase activity"/>
    <property type="evidence" value="ECO:0007669"/>
    <property type="project" value="UniProtKB-UniRule"/>
</dbReference>
<dbReference type="InterPro" id="IPR004563">
    <property type="entry name" value="Apolipo_AcylTrfase"/>
</dbReference>
<dbReference type="Pfam" id="PF20154">
    <property type="entry name" value="LNT_N"/>
    <property type="match status" value="1"/>
</dbReference>
<comment type="subcellular location">
    <subcellularLocation>
        <location evidence="1 9">Cell membrane</location>
        <topology evidence="1 9">Multi-pass membrane protein</topology>
    </subcellularLocation>
</comment>
<evidence type="ECO:0000313" key="12">
    <source>
        <dbReference type="Proteomes" id="UP000272117"/>
    </source>
</evidence>
<dbReference type="Gene3D" id="3.60.110.10">
    <property type="entry name" value="Carbon-nitrogen hydrolase"/>
    <property type="match status" value="1"/>
</dbReference>
<feature type="transmembrane region" description="Helical" evidence="9">
    <location>
        <begin position="32"/>
        <end position="49"/>
    </location>
</feature>
<dbReference type="PANTHER" id="PTHR38686">
    <property type="entry name" value="APOLIPOPROTEIN N-ACYLTRANSFERASE"/>
    <property type="match status" value="1"/>
</dbReference>
<protein>
    <recommendedName>
        <fullName evidence="9">Apolipoprotein N-acyltransferase</fullName>
        <shortName evidence="9">ALP N-acyltransferase</shortName>
        <ecNumber evidence="9">2.3.1.269</ecNumber>
    </recommendedName>
</protein>
<evidence type="ECO:0000256" key="3">
    <source>
        <dbReference type="ARBA" id="ARBA00022475"/>
    </source>
</evidence>
<feature type="domain" description="CN hydrolase" evidence="10">
    <location>
        <begin position="220"/>
        <end position="500"/>
    </location>
</feature>
<comment type="function">
    <text evidence="9">Catalyzes the phospholipid dependent N-acylation of the N-terminal cysteine of apolipoprotein, the last step in lipoprotein maturation.</text>
</comment>
<dbReference type="AlphaFoldDB" id="A0A3M9MDT1"/>
<dbReference type="Pfam" id="PF00795">
    <property type="entry name" value="CN_hydrolase"/>
    <property type="match status" value="1"/>
</dbReference>
<evidence type="ECO:0000256" key="7">
    <source>
        <dbReference type="ARBA" id="ARBA00023136"/>
    </source>
</evidence>
<dbReference type="SUPFAM" id="SSF56317">
    <property type="entry name" value="Carbon-nitrogen hydrolase"/>
    <property type="match status" value="1"/>
</dbReference>
<gene>
    <name evidence="9 11" type="primary">lnt</name>
    <name evidence="11" type="ORF">EFB08_19200</name>
</gene>
<dbReference type="RefSeq" id="WP_123128575.1">
    <property type="nucleotide sequence ID" value="NZ_RJJD01000015.1"/>
</dbReference>
<keyword evidence="7 9" id="KW-0472">Membrane</keyword>
<keyword evidence="12" id="KW-1185">Reference proteome</keyword>